<protein>
    <recommendedName>
        <fullName evidence="4">DNA replication licensing factor MCM2</fullName>
        <ecNumber evidence="3">3.6.4.12</ecNumber>
    </recommendedName>
</protein>
<feature type="compositionally biased region" description="Low complexity" evidence="16">
    <location>
        <begin position="709"/>
        <end position="727"/>
    </location>
</feature>
<dbReference type="Proteomes" id="UP000324907">
    <property type="component" value="Unassembled WGS sequence"/>
</dbReference>
<dbReference type="Gene3D" id="3.30.1640.10">
    <property type="entry name" value="mini-chromosome maintenance (MCM) complex, chain A, domain 1"/>
    <property type="match status" value="1"/>
</dbReference>
<dbReference type="PANTHER" id="PTHR11630:SF44">
    <property type="entry name" value="DNA REPLICATION LICENSING FACTOR MCM2"/>
    <property type="match status" value="1"/>
</dbReference>
<proteinExistence type="inferred from homology"/>
<reference evidence="22 23" key="1">
    <citation type="submission" date="2019-07" db="EMBL/GenBank/DDBJ databases">
        <title>Genomes of Cafeteria roenbergensis.</title>
        <authorList>
            <person name="Fischer M.G."/>
            <person name="Hackl T."/>
            <person name="Roman M."/>
        </authorList>
    </citation>
    <scope>NUCLEOTIDE SEQUENCE [LARGE SCALE GENOMIC DNA]</scope>
    <source>
        <strain evidence="18 23">BVI</strain>
        <strain evidence="19 25">Cflag</strain>
        <strain evidence="21 22">E4-10P</strain>
        <strain evidence="20 24">RCC970-E3</strain>
    </source>
</reference>
<dbReference type="InterPro" id="IPR059098">
    <property type="entry name" value="WHD_MCM2"/>
</dbReference>
<dbReference type="PRINTS" id="PR01658">
    <property type="entry name" value="MCMPROTEIN2"/>
</dbReference>
<evidence type="ECO:0000313" key="19">
    <source>
        <dbReference type="EMBL" id="KAA0148778.1"/>
    </source>
</evidence>
<dbReference type="PROSITE" id="PS00847">
    <property type="entry name" value="MCM_1"/>
    <property type="match status" value="1"/>
</dbReference>
<dbReference type="PROSITE" id="PS50051">
    <property type="entry name" value="MCM_2"/>
    <property type="match status" value="1"/>
</dbReference>
<dbReference type="Proteomes" id="UP000322899">
    <property type="component" value="Unassembled WGS sequence"/>
</dbReference>
<dbReference type="Pfam" id="PF17855">
    <property type="entry name" value="MCM_lid"/>
    <property type="match status" value="1"/>
</dbReference>
<dbReference type="OrthoDB" id="844at2759"/>
<dbReference type="Pfam" id="PF00493">
    <property type="entry name" value="MCM"/>
    <property type="match status" value="1"/>
</dbReference>
<evidence type="ECO:0000256" key="7">
    <source>
        <dbReference type="ARBA" id="ARBA00022741"/>
    </source>
</evidence>
<dbReference type="EMBL" id="VLTL01000140">
    <property type="protein sequence ID" value="KAA0158908.1"/>
    <property type="molecule type" value="Genomic_DNA"/>
</dbReference>
<dbReference type="Pfam" id="PF17207">
    <property type="entry name" value="MCM_OB"/>
    <property type="match status" value="1"/>
</dbReference>
<evidence type="ECO:0000256" key="4">
    <source>
        <dbReference type="ARBA" id="ARBA00018925"/>
    </source>
</evidence>
<evidence type="ECO:0000256" key="12">
    <source>
        <dbReference type="ARBA" id="ARBA00022840"/>
    </source>
</evidence>
<dbReference type="EC" id="3.6.4.12" evidence="3"/>
<dbReference type="GO" id="GO:0016787">
    <property type="term" value="F:hydrolase activity"/>
    <property type="evidence" value="ECO:0007669"/>
    <property type="project" value="UniProtKB-KW"/>
</dbReference>
<dbReference type="Proteomes" id="UP000325113">
    <property type="component" value="Unassembled WGS sequence"/>
</dbReference>
<dbReference type="GO" id="GO:0008270">
    <property type="term" value="F:zinc ion binding"/>
    <property type="evidence" value="ECO:0007669"/>
    <property type="project" value="UniProtKB-KW"/>
</dbReference>
<dbReference type="FunFam" id="3.40.50.300:FF:001141">
    <property type="entry name" value="DNA helicase"/>
    <property type="match status" value="1"/>
</dbReference>
<evidence type="ECO:0000313" key="22">
    <source>
        <dbReference type="Proteomes" id="UP000322899"/>
    </source>
</evidence>
<dbReference type="SUPFAM" id="SSF52540">
    <property type="entry name" value="P-loop containing nucleoside triphosphate hydrolases"/>
    <property type="match status" value="1"/>
</dbReference>
<dbReference type="InterPro" id="IPR041562">
    <property type="entry name" value="MCM_lid"/>
</dbReference>
<dbReference type="PRINTS" id="PR01657">
    <property type="entry name" value="MCMFAMILY"/>
</dbReference>
<dbReference type="GO" id="GO:0005524">
    <property type="term" value="F:ATP binding"/>
    <property type="evidence" value="ECO:0007669"/>
    <property type="project" value="UniProtKB-KW"/>
</dbReference>
<evidence type="ECO:0000313" key="20">
    <source>
        <dbReference type="EMBL" id="KAA0158908.1"/>
    </source>
</evidence>
<dbReference type="Pfam" id="PF14551">
    <property type="entry name" value="MCM_N"/>
    <property type="match status" value="1"/>
</dbReference>
<feature type="compositionally biased region" description="Low complexity" evidence="16">
    <location>
        <begin position="735"/>
        <end position="749"/>
    </location>
</feature>
<dbReference type="GO" id="GO:0005634">
    <property type="term" value="C:nucleus"/>
    <property type="evidence" value="ECO:0007669"/>
    <property type="project" value="UniProtKB-SubCell"/>
</dbReference>
<keyword evidence="14" id="KW-0539">Nucleus</keyword>
<dbReference type="GO" id="GO:1902975">
    <property type="term" value="P:mitotic DNA replication initiation"/>
    <property type="evidence" value="ECO:0007669"/>
    <property type="project" value="TreeGrafter"/>
</dbReference>
<dbReference type="InterPro" id="IPR031327">
    <property type="entry name" value="MCM"/>
</dbReference>
<keyword evidence="8" id="KW-0863">Zinc-finger</keyword>
<keyword evidence="7" id="KW-0547">Nucleotide-binding</keyword>
<dbReference type="Pfam" id="PF23669">
    <property type="entry name" value="WHD_MCM2"/>
    <property type="match status" value="1"/>
</dbReference>
<dbReference type="OMA" id="TYERVTT"/>
<dbReference type="SUPFAM" id="SSF50249">
    <property type="entry name" value="Nucleic acid-binding proteins"/>
    <property type="match status" value="1"/>
</dbReference>
<keyword evidence="23" id="KW-1185">Reference proteome</keyword>
<feature type="region of interest" description="Disordered" evidence="16">
    <location>
        <begin position="1"/>
        <end position="53"/>
    </location>
</feature>
<evidence type="ECO:0000256" key="14">
    <source>
        <dbReference type="ARBA" id="ARBA00023242"/>
    </source>
</evidence>
<dbReference type="Gene3D" id="2.20.28.10">
    <property type="match status" value="1"/>
</dbReference>
<dbReference type="PANTHER" id="PTHR11630">
    <property type="entry name" value="DNA REPLICATION LICENSING FACTOR MCM FAMILY MEMBER"/>
    <property type="match status" value="1"/>
</dbReference>
<evidence type="ECO:0000313" key="24">
    <source>
        <dbReference type="Proteomes" id="UP000324907"/>
    </source>
</evidence>
<keyword evidence="15" id="KW-0131">Cell cycle</keyword>
<dbReference type="InterPro" id="IPR001208">
    <property type="entry name" value="MCM_dom"/>
</dbReference>
<keyword evidence="9" id="KW-0378">Hydrolase</keyword>
<evidence type="ECO:0000313" key="21">
    <source>
        <dbReference type="EMBL" id="KAA0172507.1"/>
    </source>
</evidence>
<evidence type="ECO:0000256" key="2">
    <source>
        <dbReference type="ARBA" id="ARBA00008010"/>
    </source>
</evidence>
<evidence type="ECO:0000256" key="3">
    <source>
        <dbReference type="ARBA" id="ARBA00012551"/>
    </source>
</evidence>
<dbReference type="GO" id="GO:0042555">
    <property type="term" value="C:MCM complex"/>
    <property type="evidence" value="ECO:0007669"/>
    <property type="project" value="InterPro"/>
</dbReference>
<dbReference type="Gene3D" id="3.40.50.300">
    <property type="entry name" value="P-loop containing nucleotide triphosphate hydrolases"/>
    <property type="match status" value="1"/>
</dbReference>
<keyword evidence="5" id="KW-0235">DNA replication</keyword>
<evidence type="ECO:0000313" key="25">
    <source>
        <dbReference type="Proteomes" id="UP000325113"/>
    </source>
</evidence>
<keyword evidence="10" id="KW-0347">Helicase</keyword>
<dbReference type="InterPro" id="IPR008045">
    <property type="entry name" value="MCM2"/>
</dbReference>
<dbReference type="EMBL" id="VLTM01000143">
    <property type="protein sequence ID" value="KAA0148778.1"/>
    <property type="molecule type" value="Genomic_DNA"/>
</dbReference>
<evidence type="ECO:0000256" key="5">
    <source>
        <dbReference type="ARBA" id="ARBA00022705"/>
    </source>
</evidence>
<evidence type="ECO:0000256" key="10">
    <source>
        <dbReference type="ARBA" id="ARBA00022806"/>
    </source>
</evidence>
<dbReference type="GO" id="GO:0003697">
    <property type="term" value="F:single-stranded DNA binding"/>
    <property type="evidence" value="ECO:0007669"/>
    <property type="project" value="TreeGrafter"/>
</dbReference>
<dbReference type="Gene3D" id="2.40.50.140">
    <property type="entry name" value="Nucleic acid-binding proteins"/>
    <property type="match status" value="1"/>
</dbReference>
<evidence type="ECO:0000256" key="8">
    <source>
        <dbReference type="ARBA" id="ARBA00022771"/>
    </source>
</evidence>
<dbReference type="InterPro" id="IPR027925">
    <property type="entry name" value="MCM_N"/>
</dbReference>
<evidence type="ECO:0000313" key="23">
    <source>
        <dbReference type="Proteomes" id="UP000323011"/>
    </source>
</evidence>
<comment type="subcellular location">
    <subcellularLocation>
        <location evidence="1">Nucleus</location>
    </subcellularLocation>
</comment>
<name>A0A5A8D1F1_CAFRO</name>
<evidence type="ECO:0000256" key="13">
    <source>
        <dbReference type="ARBA" id="ARBA00023125"/>
    </source>
</evidence>
<comment type="similarity">
    <text evidence="2">Belongs to the MCM family.</text>
</comment>
<evidence type="ECO:0000256" key="1">
    <source>
        <dbReference type="ARBA" id="ARBA00004123"/>
    </source>
</evidence>
<keyword evidence="11" id="KW-0862">Zinc</keyword>
<evidence type="ECO:0000256" key="11">
    <source>
        <dbReference type="ARBA" id="ARBA00022833"/>
    </source>
</evidence>
<evidence type="ECO:0000256" key="15">
    <source>
        <dbReference type="ARBA" id="ARBA00023306"/>
    </source>
</evidence>
<feature type="region of interest" description="Disordered" evidence="16">
    <location>
        <begin position="690"/>
        <end position="749"/>
    </location>
</feature>
<evidence type="ECO:0000313" key="18">
    <source>
        <dbReference type="EMBL" id="KAA0148093.1"/>
    </source>
</evidence>
<dbReference type="InterPro" id="IPR018525">
    <property type="entry name" value="MCM_CS"/>
</dbReference>
<keyword evidence="12" id="KW-0067">ATP-binding</keyword>
<dbReference type="InterPro" id="IPR033762">
    <property type="entry name" value="MCM_OB"/>
</dbReference>
<keyword evidence="6" id="KW-0479">Metal-binding</keyword>
<keyword evidence="13" id="KW-0238">DNA-binding</keyword>
<dbReference type="InterPro" id="IPR027417">
    <property type="entry name" value="P-loop_NTPase"/>
</dbReference>
<dbReference type="SMART" id="SM00350">
    <property type="entry name" value="MCM"/>
    <property type="match status" value="1"/>
</dbReference>
<dbReference type="Proteomes" id="UP000323011">
    <property type="component" value="Unassembled WGS sequence"/>
</dbReference>
<evidence type="ECO:0000256" key="9">
    <source>
        <dbReference type="ARBA" id="ARBA00022801"/>
    </source>
</evidence>
<organism evidence="20 24">
    <name type="scientific">Cafeteria roenbergensis</name>
    <name type="common">Marine flagellate</name>
    <dbReference type="NCBI Taxonomy" id="33653"/>
    <lineage>
        <taxon>Eukaryota</taxon>
        <taxon>Sar</taxon>
        <taxon>Stramenopiles</taxon>
        <taxon>Bigyra</taxon>
        <taxon>Opalozoa</taxon>
        <taxon>Bicosoecida</taxon>
        <taxon>Cafeteriaceae</taxon>
        <taxon>Cafeteria</taxon>
    </lineage>
</organism>
<feature type="compositionally biased region" description="Acidic residues" evidence="16">
    <location>
        <begin position="108"/>
        <end position="121"/>
    </location>
</feature>
<evidence type="ECO:0000256" key="16">
    <source>
        <dbReference type="SAM" id="MobiDB-lite"/>
    </source>
</evidence>
<sequence length="975" mass="106088">MADSSPRRAKRARATSEDESSAMDAAAGRSVLDDRSSRRMPDEDSEGEDLMDDAKMQADYRAIQELDQYDPTMLAADGDAAVDHDARRAAEIEMARRDAARGLRPQGLDDDDYFDEDQDETYQDRQRRLKRMRKAAAGDEPEDYAPFELGTYSVPLREWIAQEQTRAEVRRRFRWFLDNYTDAKGVNVHQESIETMCAENNQTLAVSYLAMTQAVPLLAVWAADAPREMLALMDGVAKEKVLAMYPDYESIHDEIYVRIGDFPILDSLRDLRHEHLNVLVRVSGVVTRRTGVFPQLKVARYTCTKCGNVTEPVVVGRDGEARLGACTECQARGPFALNSEQTVYRNYQKISLQEAPGSVPAGRVPRYKEVILLGDLIDAARPGEEVEVTGIFSNSYDASLNSRQGFPVFATVLEANSVRKRGDALASKGLTDEDKRQIEELARDPAIGQRIVRSIAPSIFGNEHAKLAVALAMFGGRQKDVSGKHRIRGDINVLLLGDPGTAKSQVLKYVEKTASRAVYSTGKGASAVGLTAAVHRDPMTGEWTLEGGALVLADRGVCLIDEFDKMNDADRTSIHEAMEQQSISISKAGIVTSLQARCSVIAAANPIGGRYDPSKTFAENVQLTDPILQRFDILCVLQDTVDPVRDEELARFVVASHVRSHPDAERDDAAAGATDGATAPAAAAAAAAGGAVATDGTSERGGHRSAVTSDVPSPARAAAAAAGASSAGHDHRSSAGDGPSSSSSSSSSSAAAAAAGAAAGGRGQTALDAARRLSDPSLIPQELLQKYIVHARATCRPSLTDINQARIAKLYAELRRESEVSDGIPIAVRHIESIIRMSESHARMHFRPAVTDADVNMAIRTMLESFIQAQKFSVMRQLRRQFSKYLDYHRDFRQLLLHELNGLVKARSSLANLLRKHDEAAALGEAADRDIRVPIKELRAVAARYDVTSLDDFLGSGEFRSHGFRVEGSNVVKTI</sequence>
<gene>
    <name evidence="21" type="ORF">FNF27_05982</name>
    <name evidence="20" type="ORF">FNF28_06048</name>
    <name evidence="18" type="ORF">FNF29_06888</name>
    <name evidence="19" type="ORF">FNF31_07335</name>
</gene>
<feature type="region of interest" description="Disordered" evidence="16">
    <location>
        <begin position="97"/>
        <end position="122"/>
    </location>
</feature>
<dbReference type="EMBL" id="VLTN01000057">
    <property type="protein sequence ID" value="KAA0148093.1"/>
    <property type="molecule type" value="Genomic_DNA"/>
</dbReference>
<evidence type="ECO:0000259" key="17">
    <source>
        <dbReference type="PROSITE" id="PS50051"/>
    </source>
</evidence>
<dbReference type="InterPro" id="IPR012340">
    <property type="entry name" value="NA-bd_OB-fold"/>
</dbReference>
<feature type="compositionally biased region" description="Basic and acidic residues" evidence="16">
    <location>
        <begin position="31"/>
        <end position="42"/>
    </location>
</feature>
<dbReference type="EMBL" id="VLTO01000047">
    <property type="protein sequence ID" value="KAA0172507.1"/>
    <property type="molecule type" value="Genomic_DNA"/>
</dbReference>
<evidence type="ECO:0000256" key="6">
    <source>
        <dbReference type="ARBA" id="ARBA00022723"/>
    </source>
</evidence>
<dbReference type="GO" id="GO:0043138">
    <property type="term" value="F:3'-5' DNA helicase activity"/>
    <property type="evidence" value="ECO:0007669"/>
    <property type="project" value="TreeGrafter"/>
</dbReference>
<dbReference type="AlphaFoldDB" id="A0A5A8D1F1"/>
<dbReference type="GO" id="GO:0000727">
    <property type="term" value="P:double-strand break repair via break-induced replication"/>
    <property type="evidence" value="ECO:0007669"/>
    <property type="project" value="TreeGrafter"/>
</dbReference>
<comment type="caution">
    <text evidence="20">The sequence shown here is derived from an EMBL/GenBank/DDBJ whole genome shotgun (WGS) entry which is preliminary data.</text>
</comment>
<dbReference type="GO" id="GO:0017116">
    <property type="term" value="F:single-stranded DNA helicase activity"/>
    <property type="evidence" value="ECO:0007669"/>
    <property type="project" value="TreeGrafter"/>
</dbReference>
<feature type="domain" description="MCM C-terminal AAA(+) ATPase" evidence="17">
    <location>
        <begin position="447"/>
        <end position="653"/>
    </location>
</feature>
<accession>A0A5A8D1F1</accession>